<name>A0A835XKW3_9CHLO</name>
<feature type="compositionally biased region" description="Basic and acidic residues" evidence="6">
    <location>
        <begin position="332"/>
        <end position="351"/>
    </location>
</feature>
<evidence type="ECO:0000256" key="6">
    <source>
        <dbReference type="SAM" id="MobiDB-lite"/>
    </source>
</evidence>
<evidence type="ECO:0000256" key="4">
    <source>
        <dbReference type="ARBA" id="ARBA00023242"/>
    </source>
</evidence>
<gene>
    <name evidence="10" type="ORF">HYH03_015955</name>
</gene>
<protein>
    <recommendedName>
        <fullName evidence="12">Minichromosome loss protein Mcl1 middle region domain-containing protein</fullName>
    </recommendedName>
</protein>
<evidence type="ECO:0000256" key="1">
    <source>
        <dbReference type="ARBA" id="ARBA00004123"/>
    </source>
</evidence>
<dbReference type="PANTHER" id="PTHR19932">
    <property type="entry name" value="WD REPEAT AND HMG-BOX DNA BINDING PROTEIN"/>
    <property type="match status" value="1"/>
</dbReference>
<dbReference type="Pfam" id="PF20946">
    <property type="entry name" value="Ctf4_C"/>
    <property type="match status" value="1"/>
</dbReference>
<dbReference type="GO" id="GO:0003682">
    <property type="term" value="F:chromatin binding"/>
    <property type="evidence" value="ECO:0007669"/>
    <property type="project" value="TreeGrafter"/>
</dbReference>
<evidence type="ECO:0000313" key="11">
    <source>
        <dbReference type="Proteomes" id="UP000612055"/>
    </source>
</evidence>
<dbReference type="InterPro" id="IPR022100">
    <property type="entry name" value="WDHD1/CFT4_beta-prop_2nd"/>
</dbReference>
<evidence type="ECO:0000256" key="5">
    <source>
        <dbReference type="PROSITE-ProRule" id="PRU00221"/>
    </source>
</evidence>
<feature type="compositionally biased region" description="Gly residues" evidence="6">
    <location>
        <begin position="967"/>
        <end position="980"/>
    </location>
</feature>
<dbReference type="PANTHER" id="PTHR19932:SF10">
    <property type="entry name" value="WD REPEAT AND HMG-BOX DNA-BINDING PROTEIN 1"/>
    <property type="match status" value="1"/>
</dbReference>
<keyword evidence="2 5" id="KW-0853">WD repeat</keyword>
<evidence type="ECO:0000313" key="10">
    <source>
        <dbReference type="EMBL" id="KAG2485280.1"/>
    </source>
</evidence>
<evidence type="ECO:0000259" key="8">
    <source>
        <dbReference type="Pfam" id="PF20946"/>
    </source>
</evidence>
<dbReference type="GO" id="GO:0000278">
    <property type="term" value="P:mitotic cell cycle"/>
    <property type="evidence" value="ECO:0007669"/>
    <property type="project" value="TreeGrafter"/>
</dbReference>
<dbReference type="PROSITE" id="PS50082">
    <property type="entry name" value="WD_REPEATS_2"/>
    <property type="match status" value="2"/>
</dbReference>
<dbReference type="GO" id="GO:0043596">
    <property type="term" value="C:nuclear replication fork"/>
    <property type="evidence" value="ECO:0007669"/>
    <property type="project" value="TreeGrafter"/>
</dbReference>
<dbReference type="GO" id="GO:0006281">
    <property type="term" value="P:DNA repair"/>
    <property type="evidence" value="ECO:0007669"/>
    <property type="project" value="TreeGrafter"/>
</dbReference>
<dbReference type="Proteomes" id="UP000612055">
    <property type="component" value="Unassembled WGS sequence"/>
</dbReference>
<evidence type="ECO:0008006" key="12">
    <source>
        <dbReference type="Google" id="ProtNLM"/>
    </source>
</evidence>
<feature type="region of interest" description="Disordered" evidence="6">
    <location>
        <begin position="307"/>
        <end position="467"/>
    </location>
</feature>
<feature type="compositionally biased region" description="Low complexity" evidence="6">
    <location>
        <begin position="426"/>
        <end position="440"/>
    </location>
</feature>
<dbReference type="InterPro" id="IPR019775">
    <property type="entry name" value="WD40_repeat_CS"/>
</dbReference>
<dbReference type="OrthoDB" id="427368at2759"/>
<dbReference type="SMART" id="SM00320">
    <property type="entry name" value="WD40"/>
    <property type="match status" value="6"/>
</dbReference>
<feature type="compositionally biased region" description="Gly residues" evidence="6">
    <location>
        <begin position="942"/>
        <end position="951"/>
    </location>
</feature>
<feature type="compositionally biased region" description="Gly residues" evidence="6">
    <location>
        <begin position="389"/>
        <end position="412"/>
    </location>
</feature>
<keyword evidence="11" id="KW-1185">Reference proteome</keyword>
<dbReference type="InterPro" id="IPR057646">
    <property type="entry name" value="WD40_WDHD1_1st"/>
</dbReference>
<dbReference type="SUPFAM" id="SSF50978">
    <property type="entry name" value="WD40 repeat-like"/>
    <property type="match status" value="1"/>
</dbReference>
<keyword evidence="3" id="KW-0677">Repeat</keyword>
<evidence type="ECO:0000259" key="9">
    <source>
        <dbReference type="Pfam" id="PF24817"/>
    </source>
</evidence>
<evidence type="ECO:0000259" key="7">
    <source>
        <dbReference type="Pfam" id="PF12341"/>
    </source>
</evidence>
<dbReference type="Pfam" id="PF24817">
    <property type="entry name" value="WD40_WDHD1_1st"/>
    <property type="match status" value="1"/>
</dbReference>
<feature type="region of interest" description="Disordered" evidence="6">
    <location>
        <begin position="911"/>
        <end position="1023"/>
    </location>
</feature>
<dbReference type="InterPro" id="IPR001680">
    <property type="entry name" value="WD40_rpt"/>
</dbReference>
<sequence length="1023" mass="106006">MKGKGKDTTLKLTTGHGPGQASLAYVTVAGKGSKEHYVATAGADGKVYLRDSLILEPVHMAKVDAPPATILAVDPAGKFVAVGDDKNVKLYKVPSLSLEKVACRFALTLRALAFSPDGSKLAAAGDDSVVKLVDLKDGTVYRTLNCDEYVLSLAWDPLGTYLAASLRTGGLVLYDASTGKAVKRLDMSEQVDYSSPRRHTPCWHPDGGTVLAAPTGAEGDVVLLERLSWAEQGYLGGEHTKAVNVVAFSPNGLYVATAGQDKRLVVWDLAAASSVASAVAEEVMSGLAWKPEGNELAMVGESGGVGVWSSPVPTSHASPTASAEELEAAQRQQERQADAKRRAEKGRKEGEAMDLTPPEGGEIREEIIEEGIQDPADPDPAAARPTSSGAGGSEGGDEGGPSQRGGADGMGEGEGEVARGGRTHAGRAAAAAGRPVATRTIVRTIVAPPAGPNPQPPFQPGSTPPEAGKARFLCFNMIGSVSSRPTGDHNMIEVLFHDTSRFSARVPQLKDLYGFDRAALGDKGVLYSSPSAPGSEAEGGPAPSMLCFRPFDSWAPHSDWTAPLPPGEEAMCLASGSVFSAVATSRLLLRLFSLAGSQTALLRLDGPPLAMAAAGPLLLVAFHSGPPNQHTKSQSISVSLYDTIQMACVFTQPLPLTPGASLSWLGFTEDHGLPAVADSEGVIAVRTPDWGGRWVPVFEPPAARRSAEALWTVGLTAQQLYAVVCRAEAPRPPVSPRPYYTPMDLAPPVLALESGAAPEAEGRALLHLLSCGALRGRLDAAQLAGAVAEASDLTHLYTQEQYKADRELLRVFQKAVRGERHARALELAAQMASFKSLDGALKIANHNQARGLAERIREFMDRRQAEAEALPPLGGGMEEQAGPYEAAAGAAAGRRGHACTPIPFGRGVEAAEAREAAADAPSAGGAGGTQQQPLGPADLNAGAGGGGGGGLTPFAEMVTAPGSAGPNTGGLSTGPKGGRGLPTPNTLLQVATAKPDPGSDSHKRKPAPALNNPFARKAPKLAK</sequence>
<dbReference type="InterPro" id="IPR015943">
    <property type="entry name" value="WD40/YVTN_repeat-like_dom_sf"/>
</dbReference>
<feature type="domain" description="WDHD1/CFT4 second beta-propeller" evidence="7">
    <location>
        <begin position="457"/>
        <end position="749"/>
    </location>
</feature>
<dbReference type="PROSITE" id="PS00678">
    <property type="entry name" value="WD_REPEATS_1"/>
    <property type="match status" value="1"/>
</dbReference>
<dbReference type="PROSITE" id="PS50294">
    <property type="entry name" value="WD_REPEATS_REGION"/>
    <property type="match status" value="1"/>
</dbReference>
<evidence type="ECO:0000256" key="2">
    <source>
        <dbReference type="ARBA" id="ARBA00022574"/>
    </source>
</evidence>
<feature type="repeat" description="WD" evidence="5">
    <location>
        <begin position="109"/>
        <end position="143"/>
    </location>
</feature>
<reference evidence="10" key="1">
    <citation type="journal article" date="2020" name="bioRxiv">
        <title>Comparative genomics of Chlamydomonas.</title>
        <authorList>
            <person name="Craig R.J."/>
            <person name="Hasan A.R."/>
            <person name="Ness R.W."/>
            <person name="Keightley P.D."/>
        </authorList>
    </citation>
    <scope>NUCLEOTIDE SEQUENCE</scope>
    <source>
        <strain evidence="10">CCAP 11/70</strain>
    </source>
</reference>
<dbReference type="Pfam" id="PF12341">
    <property type="entry name" value="Mcl1_mid"/>
    <property type="match status" value="1"/>
</dbReference>
<dbReference type="InterPro" id="IPR036322">
    <property type="entry name" value="WD40_repeat_dom_sf"/>
</dbReference>
<comment type="caution">
    <text evidence="10">The sequence shown here is derived from an EMBL/GenBank/DDBJ whole genome shotgun (WGS) entry which is preliminary data.</text>
</comment>
<feature type="compositionally biased region" description="Pro residues" evidence="6">
    <location>
        <begin position="449"/>
        <end position="463"/>
    </location>
</feature>
<comment type="subcellular location">
    <subcellularLocation>
        <location evidence="1">Nucleus</location>
    </subcellularLocation>
</comment>
<dbReference type="InterPro" id="IPR048591">
    <property type="entry name" value="WDHD1/CFT4_hel"/>
</dbReference>
<organism evidence="10 11">
    <name type="scientific">Edaphochlamys debaryana</name>
    <dbReference type="NCBI Taxonomy" id="47281"/>
    <lineage>
        <taxon>Eukaryota</taxon>
        <taxon>Viridiplantae</taxon>
        <taxon>Chlorophyta</taxon>
        <taxon>core chlorophytes</taxon>
        <taxon>Chlorophyceae</taxon>
        <taxon>CS clade</taxon>
        <taxon>Chlamydomonadales</taxon>
        <taxon>Chlamydomonadales incertae sedis</taxon>
        <taxon>Edaphochlamys</taxon>
    </lineage>
</organism>
<proteinExistence type="predicted"/>
<evidence type="ECO:0000256" key="3">
    <source>
        <dbReference type="ARBA" id="ARBA00022737"/>
    </source>
</evidence>
<dbReference type="GO" id="GO:0006261">
    <property type="term" value="P:DNA-templated DNA replication"/>
    <property type="evidence" value="ECO:0007669"/>
    <property type="project" value="TreeGrafter"/>
</dbReference>
<dbReference type="AlphaFoldDB" id="A0A835XKW3"/>
<feature type="repeat" description="WD" evidence="5">
    <location>
        <begin position="236"/>
        <end position="277"/>
    </location>
</feature>
<feature type="domain" description="WDHD1 first WD40" evidence="9">
    <location>
        <begin position="15"/>
        <end position="307"/>
    </location>
</feature>
<keyword evidence="4" id="KW-0539">Nucleus</keyword>
<accession>A0A835XKW3</accession>
<dbReference type="EMBL" id="JAEHOE010000132">
    <property type="protein sequence ID" value="KAG2485280.1"/>
    <property type="molecule type" value="Genomic_DNA"/>
</dbReference>
<feature type="domain" description="WDHD1/CFT4 helical bundle" evidence="8">
    <location>
        <begin position="797"/>
        <end position="865"/>
    </location>
</feature>
<dbReference type="Gene3D" id="2.130.10.10">
    <property type="entry name" value="YVTN repeat-like/Quinoprotein amine dehydrogenase"/>
    <property type="match status" value="2"/>
</dbReference>